<evidence type="ECO:0000313" key="4">
    <source>
        <dbReference type="EMBL" id="OVF10803.1"/>
    </source>
</evidence>
<dbReference type="Pfam" id="PF09011">
    <property type="entry name" value="HMG_box_2"/>
    <property type="match status" value="1"/>
</dbReference>
<name>A0AA91T3W3_CLALS</name>
<evidence type="ECO:0000256" key="1">
    <source>
        <dbReference type="PROSITE-ProRule" id="PRU00267"/>
    </source>
</evidence>
<organism evidence="4 5">
    <name type="scientific">Clavispora lusitaniae</name>
    <name type="common">Candida lusitaniae</name>
    <dbReference type="NCBI Taxonomy" id="36911"/>
    <lineage>
        <taxon>Eukaryota</taxon>
        <taxon>Fungi</taxon>
        <taxon>Dikarya</taxon>
        <taxon>Ascomycota</taxon>
        <taxon>Saccharomycotina</taxon>
        <taxon>Pichiomycetes</taxon>
        <taxon>Metschnikowiaceae</taxon>
        <taxon>Clavispora</taxon>
    </lineage>
</organism>
<accession>A0AA91T3W3</accession>
<dbReference type="Proteomes" id="UP000195602">
    <property type="component" value="Unassembled WGS sequence"/>
</dbReference>
<dbReference type="GO" id="GO:0003677">
    <property type="term" value="F:DNA binding"/>
    <property type="evidence" value="ECO:0007669"/>
    <property type="project" value="UniProtKB-UniRule"/>
</dbReference>
<dbReference type="InterPro" id="IPR036910">
    <property type="entry name" value="HMG_box_dom_sf"/>
</dbReference>
<protein>
    <recommendedName>
        <fullName evidence="3">HMG box domain-containing protein</fullName>
    </recommendedName>
</protein>
<feature type="coiled-coil region" evidence="2">
    <location>
        <begin position="35"/>
        <end position="76"/>
    </location>
</feature>
<keyword evidence="1" id="KW-0539">Nucleus</keyword>
<dbReference type="SUPFAM" id="SSF47095">
    <property type="entry name" value="HMG-box"/>
    <property type="match status" value="1"/>
</dbReference>
<gene>
    <name evidence="4" type="ORF">A9F13_01g02244</name>
</gene>
<feature type="DNA-binding region" description="HMG box" evidence="1">
    <location>
        <begin position="151"/>
        <end position="213"/>
    </location>
</feature>
<evidence type="ECO:0000256" key="2">
    <source>
        <dbReference type="SAM" id="Coils"/>
    </source>
</evidence>
<proteinExistence type="predicted"/>
<evidence type="ECO:0000259" key="3">
    <source>
        <dbReference type="PROSITE" id="PS50118"/>
    </source>
</evidence>
<keyword evidence="1" id="KW-0238">DNA-binding</keyword>
<dbReference type="EMBL" id="LYUB02000001">
    <property type="protein sequence ID" value="OVF10803.1"/>
    <property type="molecule type" value="Genomic_DNA"/>
</dbReference>
<sequence>MLSRLSRQLGIKAPQIVPIQLRLFSSSTIVSALTVDKEKNKIKQLKATLKKEKDALAKLKAQHKKITQKHKDLVSKRKAEASEKKLISKALKPYRKITGLNVFIKERVGNGATIATIGKEWSYLTEAEKADFQTKADALNEENLKIWKPKPTPPANMYAAFVKEHWVNDGRDFGEVSKELASKWKEMSTSEKEAYAPSQSEKDAYAKELEQWKENRIKLYKEKLESA</sequence>
<keyword evidence="2" id="KW-0175">Coiled coil</keyword>
<dbReference type="Gene3D" id="1.10.30.10">
    <property type="entry name" value="High mobility group box domain"/>
    <property type="match status" value="1"/>
</dbReference>
<evidence type="ECO:0000313" key="5">
    <source>
        <dbReference type="Proteomes" id="UP000195602"/>
    </source>
</evidence>
<dbReference type="SMART" id="SM00398">
    <property type="entry name" value="HMG"/>
    <property type="match status" value="2"/>
</dbReference>
<dbReference type="GO" id="GO:0005634">
    <property type="term" value="C:nucleus"/>
    <property type="evidence" value="ECO:0007669"/>
    <property type="project" value="UniProtKB-UniRule"/>
</dbReference>
<dbReference type="InterPro" id="IPR009071">
    <property type="entry name" value="HMG_box_dom"/>
</dbReference>
<reference evidence="4 5" key="1">
    <citation type="submission" date="2017-04" db="EMBL/GenBank/DDBJ databases">
        <title>Draft genome of the yeast Clavispora lusitaniae type strain CBS 6936.</title>
        <authorList>
            <person name="Durrens P."/>
            <person name="Klopp C."/>
            <person name="Biteau N."/>
            <person name="Fitton-Ouhabi V."/>
            <person name="Dementhon K."/>
            <person name="Accoceberry I."/>
            <person name="Sherman D.J."/>
            <person name="Noel T."/>
        </authorList>
    </citation>
    <scope>NUCLEOTIDE SEQUENCE [LARGE SCALE GENOMIC DNA]</scope>
    <source>
        <strain evidence="4 5">CBS 6936</strain>
    </source>
</reference>
<dbReference type="AlphaFoldDB" id="A0AA91T3W3"/>
<comment type="caution">
    <text evidence="4">The sequence shown here is derived from an EMBL/GenBank/DDBJ whole genome shotgun (WGS) entry which is preliminary data.</text>
</comment>
<dbReference type="CDD" id="cd00084">
    <property type="entry name" value="HMG-box_SF"/>
    <property type="match status" value="1"/>
</dbReference>
<dbReference type="PROSITE" id="PS50118">
    <property type="entry name" value="HMG_BOX_2"/>
    <property type="match status" value="1"/>
</dbReference>
<dbReference type="KEGG" id="clus:A9F13_01g02244"/>
<feature type="domain" description="HMG box" evidence="3">
    <location>
        <begin position="151"/>
        <end position="213"/>
    </location>
</feature>